<evidence type="ECO:0000313" key="2">
    <source>
        <dbReference type="Proteomes" id="UP000199006"/>
    </source>
</evidence>
<gene>
    <name evidence="1" type="ORF">SAMN02983006_01903</name>
</gene>
<dbReference type="Proteomes" id="UP000199006">
    <property type="component" value="Unassembled WGS sequence"/>
</dbReference>
<dbReference type="EMBL" id="FOTI01000028">
    <property type="protein sequence ID" value="SFL73771.1"/>
    <property type="molecule type" value="Genomic_DNA"/>
</dbReference>
<dbReference type="Pfam" id="PF10670">
    <property type="entry name" value="DUF4198"/>
    <property type="match status" value="1"/>
</dbReference>
<evidence type="ECO:0000313" key="1">
    <source>
        <dbReference type="EMBL" id="SFL73771.1"/>
    </source>
</evidence>
<dbReference type="InterPro" id="IPR019613">
    <property type="entry name" value="DUF4198"/>
</dbReference>
<reference evidence="1 2" key="1">
    <citation type="submission" date="2016-10" db="EMBL/GenBank/DDBJ databases">
        <authorList>
            <person name="de Groot N.N."/>
        </authorList>
    </citation>
    <scope>NUCLEOTIDE SEQUENCE [LARGE SCALE GENOMIC DNA]</scope>
    <source>
        <strain evidence="1 2">ATCC 51327</strain>
    </source>
</reference>
<dbReference type="OrthoDB" id="9780723at2"/>
<keyword evidence="2" id="KW-1185">Reference proteome</keyword>
<proteinExistence type="predicted"/>
<name>A0A1I4K593_9FIRM</name>
<dbReference type="AlphaFoldDB" id="A0A1I4K593"/>
<dbReference type="RefSeq" id="WP_089861980.1">
    <property type="nucleotide sequence ID" value="NZ_FOTI01000028.1"/>
</dbReference>
<accession>A0A1I4K593</accession>
<dbReference type="STRING" id="29563.SAMN02983006_01903"/>
<protein>
    <submittedName>
        <fullName evidence="1">Cobalt/nickel transport protein</fullName>
    </submittedName>
</protein>
<organism evidence="1 2">
    <name type="scientific">Halanaerobium salsuginis</name>
    <dbReference type="NCBI Taxonomy" id="29563"/>
    <lineage>
        <taxon>Bacteria</taxon>
        <taxon>Bacillati</taxon>
        <taxon>Bacillota</taxon>
        <taxon>Clostridia</taxon>
        <taxon>Halanaerobiales</taxon>
        <taxon>Halanaerobiaceae</taxon>
        <taxon>Halanaerobium</taxon>
    </lineage>
</organism>
<sequence length="261" mass="29355">MINKKLLVLFLIFTVSLMLTYPAAAHFQLILPSDDTIDRTESAELSLQLIFTHPMAAGPTMEMKKPVRFGVVNRGKTTDLLSTLKAAKFKGKQIWQASYQTKAPGDYVFYLEPAPYFESSEDKYITQFTKIVVNKMGMPTDWDSELGLPAEIIPLTRPYGLWTGNSFRGIVKRNGKVVPDAEIEIEYLNTASFSDLNDNSLNLPAPVFENQVVKTDQNGVFVYTIPRAGWWGFSALLTGDKVKNKDHEVGAIIWVKAYNFD</sequence>